<keyword evidence="5" id="KW-1185">Reference proteome</keyword>
<feature type="compositionally biased region" description="Polar residues" evidence="2">
    <location>
        <begin position="201"/>
        <end position="210"/>
    </location>
</feature>
<dbReference type="FunFam" id="2.30.29.30:FF:000111">
    <property type="entry name" value="anillin isoform X1"/>
    <property type="match status" value="1"/>
</dbReference>
<feature type="compositionally biased region" description="Basic and acidic residues" evidence="2">
    <location>
        <begin position="592"/>
        <end position="601"/>
    </location>
</feature>
<feature type="region of interest" description="Disordered" evidence="2">
    <location>
        <begin position="52"/>
        <end position="86"/>
    </location>
</feature>
<feature type="compositionally biased region" description="Acidic residues" evidence="2">
    <location>
        <begin position="406"/>
        <end position="416"/>
    </location>
</feature>
<dbReference type="Gene3D" id="2.30.29.30">
    <property type="entry name" value="Pleckstrin-homology domain (PH domain)/Phosphotyrosine-binding domain (PTB)"/>
    <property type="match status" value="1"/>
</dbReference>
<dbReference type="Pfam" id="PF00169">
    <property type="entry name" value="PH"/>
    <property type="match status" value="1"/>
</dbReference>
<feature type="region of interest" description="Disordered" evidence="2">
    <location>
        <begin position="190"/>
        <end position="264"/>
    </location>
</feature>
<dbReference type="CDD" id="cd01263">
    <property type="entry name" value="PH_anillin"/>
    <property type="match status" value="1"/>
</dbReference>
<dbReference type="InterPro" id="IPR037840">
    <property type="entry name" value="PH_Anillin"/>
</dbReference>
<protein>
    <recommendedName>
        <fullName evidence="3">PH domain-containing protein</fullName>
    </recommendedName>
</protein>
<organism evidence="4 5">
    <name type="scientific">Nezara viridula</name>
    <name type="common">Southern green stink bug</name>
    <name type="synonym">Cimex viridulus</name>
    <dbReference type="NCBI Taxonomy" id="85310"/>
    <lineage>
        <taxon>Eukaryota</taxon>
        <taxon>Metazoa</taxon>
        <taxon>Ecdysozoa</taxon>
        <taxon>Arthropoda</taxon>
        <taxon>Hexapoda</taxon>
        <taxon>Insecta</taxon>
        <taxon>Pterygota</taxon>
        <taxon>Neoptera</taxon>
        <taxon>Paraneoptera</taxon>
        <taxon>Hemiptera</taxon>
        <taxon>Heteroptera</taxon>
        <taxon>Panheteroptera</taxon>
        <taxon>Pentatomomorpha</taxon>
        <taxon>Pentatomoidea</taxon>
        <taxon>Pentatomidae</taxon>
        <taxon>Pentatominae</taxon>
        <taxon>Nezara</taxon>
    </lineage>
</organism>
<dbReference type="SUPFAM" id="SSF50729">
    <property type="entry name" value="PH domain-like"/>
    <property type="match status" value="1"/>
</dbReference>
<sequence>MESDIQLALRRMKNVRDREEFEQPNVDLSEKENSHPLLRDKTKTRLERLGILYGGGEVSSPIHKSEQNWEEDDDDATSGGDKSPYAERRARRLQALANTINSWEDDMRHISPKKEQEERIDRFGNKVGSKAVKHEAVQIPLKTQNGQQQIQGQTPKKVIWDKRIINSLEMQGFKRCESEEHLVYDYLSPNSKKCLSPTRRPPQNVNQPRSASPRKLVVIKPEEKSPSPQKTSPQKSSPQKISPQKNSPQKTSPQKNKIIEKKEVVSQSQYSLGQAVASHIRERSPQHSTVLELAAQYEADSPRSKKGANSVVDPALLSVAEKKRVFERNQGALPMPQQFPRKRDLSPPKRLPPKIVVSQEVRPEINSSPVTVKDSVKQAMIERFQELEALRHRWDRNKAISTEQNPSEDETTEEEASPQIPPPPPLPVDSYSLKEQSPPPKPMNSYSLKERSPRTPSPPQIKMGVSSPVGRRSPPCQLPRVLSVREKANPSRGQHYPEVKKIKVSPPKPGRLYPSISDIETESEVPETDLETIDEEYMDEDEQGGSSYSDSSNLETSHSSLSSFGKEIVRQASRTNLKRPSHSLEASSSSDNESKILKEMDDLLDEALGSPSPKRTRDSASYKQDTNSISETCSTTSFEFSDAENLQAKAMCSSESSSDANEPKTPLMYSVSLYRKQRQQLSTPIRKEIRREEVILDDEPQSCKLSPKSEEKLAQEKVKELTVEMQRQIETVSQASKALNLCLSTPGFMGSTAEVEAQKLLLVASARWTSLKQEIERLRIEKRLRSGDCELDLGDINIQSISVPLKSCIASRDQSSVHLVCLVRSGYVVLQTEVVALDKTSIRNGRISFQKILNLVNLYSDFTVSVEIYGFIAQHPAEFVSDYKHRTTPSKKDKNRSAAKKAKDKMIPIESPAGPNVVRSSAFQMWGFAVFSLRELNRTSFSLSKVPYTCPLEGNIEISMISSLQSQIEHTGFLTVFEDVGGFGAWKRRWCQLKGSCLAFWTYPEQFWDGKVAVDTIDLAAVSTVEAALAPRDVCARPHTILLESQLRGSNLQESLVVKRRGDMTVHRHLLAADTHEERLAWCKQINKVLHLLRTWKVNCATAV</sequence>
<dbReference type="InterPro" id="IPR011993">
    <property type="entry name" value="PH-like_dom_sf"/>
</dbReference>
<dbReference type="InterPro" id="IPR051364">
    <property type="entry name" value="Cytokinesis/Rho-signaling"/>
</dbReference>
<feature type="compositionally biased region" description="Basic and acidic residues" evidence="2">
    <location>
        <begin position="483"/>
        <end position="501"/>
    </location>
</feature>
<evidence type="ECO:0000313" key="5">
    <source>
        <dbReference type="Proteomes" id="UP001152798"/>
    </source>
</evidence>
<keyword evidence="1" id="KW-0175">Coiled coil</keyword>
<dbReference type="GO" id="GO:0000281">
    <property type="term" value="P:mitotic cytokinesis"/>
    <property type="evidence" value="ECO:0007669"/>
    <property type="project" value="TreeGrafter"/>
</dbReference>
<dbReference type="InterPro" id="IPR012966">
    <property type="entry name" value="AHD"/>
</dbReference>
<name>A0A9P0E0K2_NEZVI</name>
<dbReference type="EMBL" id="OV725077">
    <property type="protein sequence ID" value="CAH1388715.1"/>
    <property type="molecule type" value="Genomic_DNA"/>
</dbReference>
<dbReference type="Proteomes" id="UP001152798">
    <property type="component" value="Chromosome 1"/>
</dbReference>
<dbReference type="PROSITE" id="PS50003">
    <property type="entry name" value="PH_DOMAIN"/>
    <property type="match status" value="1"/>
</dbReference>
<gene>
    <name evidence="4" type="ORF">NEZAVI_LOCUS276</name>
</gene>
<dbReference type="GO" id="GO:0000915">
    <property type="term" value="P:actomyosin contractile ring assembly"/>
    <property type="evidence" value="ECO:0007669"/>
    <property type="project" value="TreeGrafter"/>
</dbReference>
<feature type="compositionally biased region" description="Acidic residues" evidence="2">
    <location>
        <begin position="519"/>
        <end position="543"/>
    </location>
</feature>
<dbReference type="SMART" id="SM00233">
    <property type="entry name" value="PH"/>
    <property type="match status" value="1"/>
</dbReference>
<feature type="compositionally biased region" description="Low complexity" evidence="2">
    <location>
        <begin position="549"/>
        <end position="563"/>
    </location>
</feature>
<reference evidence="4" key="1">
    <citation type="submission" date="2022-01" db="EMBL/GenBank/DDBJ databases">
        <authorList>
            <person name="King R."/>
        </authorList>
    </citation>
    <scope>NUCLEOTIDE SEQUENCE</scope>
</reference>
<feature type="region of interest" description="Disordered" evidence="2">
    <location>
        <begin position="390"/>
        <end position="633"/>
    </location>
</feature>
<dbReference type="OrthoDB" id="5915976at2759"/>
<feature type="region of interest" description="Disordered" evidence="2">
    <location>
        <begin position="329"/>
        <end position="362"/>
    </location>
</feature>
<evidence type="ECO:0000256" key="1">
    <source>
        <dbReference type="ARBA" id="ARBA00023054"/>
    </source>
</evidence>
<evidence type="ECO:0000259" key="3">
    <source>
        <dbReference type="PROSITE" id="PS50003"/>
    </source>
</evidence>
<dbReference type="AlphaFoldDB" id="A0A9P0E0K2"/>
<evidence type="ECO:0000256" key="2">
    <source>
        <dbReference type="SAM" id="MobiDB-lite"/>
    </source>
</evidence>
<dbReference type="GO" id="GO:0031106">
    <property type="term" value="P:septin ring organization"/>
    <property type="evidence" value="ECO:0007669"/>
    <property type="project" value="TreeGrafter"/>
</dbReference>
<dbReference type="PANTHER" id="PTHR21538">
    <property type="entry name" value="ANILLIN/RHOTEKIN RTKN"/>
    <property type="match status" value="1"/>
</dbReference>
<dbReference type="Pfam" id="PF08174">
    <property type="entry name" value="Anillin"/>
    <property type="match status" value="1"/>
</dbReference>
<dbReference type="PANTHER" id="PTHR21538:SF23">
    <property type="entry name" value="ANILLIN"/>
    <property type="match status" value="1"/>
</dbReference>
<evidence type="ECO:0000313" key="4">
    <source>
        <dbReference type="EMBL" id="CAH1388715.1"/>
    </source>
</evidence>
<feature type="domain" description="PH" evidence="3">
    <location>
        <begin position="967"/>
        <end position="1091"/>
    </location>
</feature>
<feature type="compositionally biased region" description="Basic and acidic residues" evidence="2">
    <location>
        <begin position="28"/>
        <end position="39"/>
    </location>
</feature>
<feature type="compositionally biased region" description="Basic and acidic residues" evidence="2">
    <location>
        <begin position="885"/>
        <end position="896"/>
    </location>
</feature>
<feature type="compositionally biased region" description="Low complexity" evidence="2">
    <location>
        <begin position="226"/>
        <end position="250"/>
    </location>
</feature>
<feature type="region of interest" description="Disordered" evidence="2">
    <location>
        <begin position="17"/>
        <end position="39"/>
    </location>
</feature>
<dbReference type="InterPro" id="IPR001849">
    <property type="entry name" value="PH_domain"/>
</dbReference>
<proteinExistence type="predicted"/>
<accession>A0A9P0E0K2</accession>
<dbReference type="GO" id="GO:0005826">
    <property type="term" value="C:actomyosin contractile ring"/>
    <property type="evidence" value="ECO:0007669"/>
    <property type="project" value="TreeGrafter"/>
</dbReference>
<feature type="region of interest" description="Disordered" evidence="2">
    <location>
        <begin position="885"/>
        <end position="904"/>
    </location>
</feature>